<dbReference type="Proteomes" id="UP000250918">
    <property type="component" value="Unassembled WGS sequence"/>
</dbReference>
<sequence length="202" mass="21349">MTRYTNVGFMILAAAALALTALAQTTPPPKPDSAAAEKPDRVGKPDTVYAEIASINPGNWTITISVANDEPVVGISVPLRMTAGLNRIVADSALFTGGRIANFAQRFFRADTAIQCVLIGGIANMGGPRVQMTAGSGRIATIFVSSLEKKPIEKLNVDTTTVNPSNSLQIVSDSMLGASPDSPRIEQKDRLIVPVFIVKQAK</sequence>
<evidence type="ECO:0000256" key="1">
    <source>
        <dbReference type="SAM" id="SignalP"/>
    </source>
</evidence>
<organism evidence="2 3">
    <name type="scientific">candidate division GN15 bacterium</name>
    <dbReference type="NCBI Taxonomy" id="2072418"/>
    <lineage>
        <taxon>Bacteria</taxon>
        <taxon>candidate division GN15</taxon>
    </lineage>
</organism>
<protein>
    <submittedName>
        <fullName evidence="2">Uncharacterized protein</fullName>
    </submittedName>
</protein>
<feature type="chain" id="PRO_5033068526" evidence="1">
    <location>
        <begin position="24"/>
        <end position="202"/>
    </location>
</feature>
<dbReference type="EMBL" id="PQAP01000053">
    <property type="protein sequence ID" value="PWB73500.1"/>
    <property type="molecule type" value="Genomic_DNA"/>
</dbReference>
<dbReference type="AlphaFoldDB" id="A0A855X8V3"/>
<keyword evidence="1" id="KW-0732">Signal</keyword>
<accession>A0A855X8V3</accession>
<proteinExistence type="predicted"/>
<comment type="caution">
    <text evidence="2">The sequence shown here is derived from an EMBL/GenBank/DDBJ whole genome shotgun (WGS) entry which is preliminary data.</text>
</comment>
<name>A0A855X8V3_9BACT</name>
<evidence type="ECO:0000313" key="3">
    <source>
        <dbReference type="Proteomes" id="UP000250918"/>
    </source>
</evidence>
<feature type="signal peptide" evidence="1">
    <location>
        <begin position="1"/>
        <end position="23"/>
    </location>
</feature>
<gene>
    <name evidence="2" type="ORF">C3F09_05200</name>
</gene>
<reference evidence="2 3" key="1">
    <citation type="journal article" date="2018" name="ISME J.">
        <title>A methanotrophic archaeon couples anaerobic oxidation of methane to Fe(III) reduction.</title>
        <authorList>
            <person name="Cai C."/>
            <person name="Leu A.O."/>
            <person name="Xie G.J."/>
            <person name="Guo J."/>
            <person name="Feng Y."/>
            <person name="Zhao J.X."/>
            <person name="Tyson G.W."/>
            <person name="Yuan Z."/>
            <person name="Hu S."/>
        </authorList>
    </citation>
    <scope>NUCLEOTIDE SEQUENCE [LARGE SCALE GENOMIC DNA]</scope>
    <source>
        <strain evidence="2">FeB_12</strain>
    </source>
</reference>
<evidence type="ECO:0000313" key="2">
    <source>
        <dbReference type="EMBL" id="PWB73500.1"/>
    </source>
</evidence>